<keyword evidence="4" id="KW-0804">Transcription</keyword>
<dbReference type="Pfam" id="PF04542">
    <property type="entry name" value="Sigma70_r2"/>
    <property type="match status" value="1"/>
</dbReference>
<dbReference type="InterPro" id="IPR007627">
    <property type="entry name" value="RNA_pol_sigma70_r2"/>
</dbReference>
<dbReference type="GO" id="GO:0016987">
    <property type="term" value="F:sigma factor activity"/>
    <property type="evidence" value="ECO:0007669"/>
    <property type="project" value="UniProtKB-KW"/>
</dbReference>
<name>A0A518DXM9_9BACT</name>
<dbReference type="Gene3D" id="1.10.1740.10">
    <property type="match status" value="1"/>
</dbReference>
<proteinExistence type="inferred from homology"/>
<dbReference type="Proteomes" id="UP000317648">
    <property type="component" value="Chromosome"/>
</dbReference>
<evidence type="ECO:0000256" key="1">
    <source>
        <dbReference type="ARBA" id="ARBA00010641"/>
    </source>
</evidence>
<evidence type="ECO:0000256" key="2">
    <source>
        <dbReference type="ARBA" id="ARBA00023015"/>
    </source>
</evidence>
<dbReference type="InterPro" id="IPR039425">
    <property type="entry name" value="RNA_pol_sigma-70-like"/>
</dbReference>
<reference evidence="6 7" key="1">
    <citation type="submission" date="2019-02" db="EMBL/GenBank/DDBJ databases">
        <title>Deep-cultivation of Planctomycetes and their phenomic and genomic characterization uncovers novel biology.</title>
        <authorList>
            <person name="Wiegand S."/>
            <person name="Jogler M."/>
            <person name="Boedeker C."/>
            <person name="Pinto D."/>
            <person name="Vollmers J."/>
            <person name="Rivas-Marin E."/>
            <person name="Kohn T."/>
            <person name="Peeters S.H."/>
            <person name="Heuer A."/>
            <person name="Rast P."/>
            <person name="Oberbeckmann S."/>
            <person name="Bunk B."/>
            <person name="Jeske O."/>
            <person name="Meyerdierks A."/>
            <person name="Storesund J.E."/>
            <person name="Kallscheuer N."/>
            <person name="Luecker S."/>
            <person name="Lage O.M."/>
            <person name="Pohl T."/>
            <person name="Merkel B.J."/>
            <person name="Hornburger P."/>
            <person name="Mueller R.-W."/>
            <person name="Bruemmer F."/>
            <person name="Labrenz M."/>
            <person name="Spormann A.M."/>
            <person name="Op den Camp H."/>
            <person name="Overmann J."/>
            <person name="Amann R."/>
            <person name="Jetten M.S.M."/>
            <person name="Mascher T."/>
            <person name="Medema M.H."/>
            <person name="Devos D.P."/>
            <person name="Kaster A.-K."/>
            <person name="Ovreas L."/>
            <person name="Rohde M."/>
            <person name="Galperin M.Y."/>
            <person name="Jogler C."/>
        </authorList>
    </citation>
    <scope>NUCLEOTIDE SEQUENCE [LARGE SCALE GENOMIC DNA]</scope>
    <source>
        <strain evidence="6 7">Pla85_3_4</strain>
    </source>
</reference>
<evidence type="ECO:0000313" key="7">
    <source>
        <dbReference type="Proteomes" id="UP000317648"/>
    </source>
</evidence>
<evidence type="ECO:0000259" key="5">
    <source>
        <dbReference type="Pfam" id="PF04542"/>
    </source>
</evidence>
<dbReference type="InterPro" id="IPR036388">
    <property type="entry name" value="WH-like_DNA-bd_sf"/>
</dbReference>
<keyword evidence="3" id="KW-0731">Sigma factor</keyword>
<dbReference type="InterPro" id="IPR014331">
    <property type="entry name" value="RNA_pol_sigma70_ECF_RHOBA"/>
</dbReference>
<dbReference type="InterPro" id="IPR013325">
    <property type="entry name" value="RNA_pol_sigma_r2"/>
</dbReference>
<dbReference type="PANTHER" id="PTHR43133:SF51">
    <property type="entry name" value="RNA POLYMERASE SIGMA FACTOR"/>
    <property type="match status" value="1"/>
</dbReference>
<keyword evidence="7" id="KW-1185">Reference proteome</keyword>
<sequence>MTDDLPQPDLHEEFVALYVEHQVAIRSFVRTLLPDPVDAEDVMQTASLTMWRRFEQFQPGTSFRNWAFQVAKFIAMKHVARKARDRHRFSEATIKMLAEHVEQQDERLAGQRRALEHCVEQLGGDDRQVLAVCYSTGVTLKEFASQLGRTPNALYKQLGRIRAALVDCVQRRLQAEGIA</sequence>
<gene>
    <name evidence="6" type="primary">cnrH_3</name>
    <name evidence="6" type="ORF">Pla8534_44050</name>
</gene>
<dbReference type="InterPro" id="IPR013324">
    <property type="entry name" value="RNA_pol_sigma_r3/r4-like"/>
</dbReference>
<evidence type="ECO:0000313" key="6">
    <source>
        <dbReference type="EMBL" id="QDU96584.1"/>
    </source>
</evidence>
<dbReference type="SUPFAM" id="SSF88946">
    <property type="entry name" value="Sigma2 domain of RNA polymerase sigma factors"/>
    <property type="match status" value="1"/>
</dbReference>
<dbReference type="NCBIfam" id="TIGR02989">
    <property type="entry name" value="Sig-70_gvs1"/>
    <property type="match status" value="1"/>
</dbReference>
<accession>A0A518DXM9</accession>
<dbReference type="EMBL" id="CP036433">
    <property type="protein sequence ID" value="QDU96584.1"/>
    <property type="molecule type" value="Genomic_DNA"/>
</dbReference>
<organism evidence="6 7">
    <name type="scientific">Lignipirellula cremea</name>
    <dbReference type="NCBI Taxonomy" id="2528010"/>
    <lineage>
        <taxon>Bacteria</taxon>
        <taxon>Pseudomonadati</taxon>
        <taxon>Planctomycetota</taxon>
        <taxon>Planctomycetia</taxon>
        <taxon>Pirellulales</taxon>
        <taxon>Pirellulaceae</taxon>
        <taxon>Lignipirellula</taxon>
    </lineage>
</organism>
<evidence type="ECO:0000256" key="4">
    <source>
        <dbReference type="ARBA" id="ARBA00023163"/>
    </source>
</evidence>
<dbReference type="Gene3D" id="1.10.10.10">
    <property type="entry name" value="Winged helix-like DNA-binding domain superfamily/Winged helix DNA-binding domain"/>
    <property type="match status" value="1"/>
</dbReference>
<dbReference type="AlphaFoldDB" id="A0A518DXM9"/>
<dbReference type="InterPro" id="IPR014284">
    <property type="entry name" value="RNA_pol_sigma-70_dom"/>
</dbReference>
<dbReference type="NCBIfam" id="TIGR02937">
    <property type="entry name" value="sigma70-ECF"/>
    <property type="match status" value="1"/>
</dbReference>
<comment type="similarity">
    <text evidence="1">Belongs to the sigma-70 factor family. ECF subfamily.</text>
</comment>
<evidence type="ECO:0000256" key="3">
    <source>
        <dbReference type="ARBA" id="ARBA00023082"/>
    </source>
</evidence>
<feature type="domain" description="RNA polymerase sigma-70 region 2" evidence="5">
    <location>
        <begin position="17"/>
        <end position="84"/>
    </location>
</feature>
<protein>
    <submittedName>
        <fullName evidence="6">RNA polymerase sigma factor CnrH</fullName>
    </submittedName>
</protein>
<dbReference type="RefSeq" id="WP_145055205.1">
    <property type="nucleotide sequence ID" value="NZ_CP036433.1"/>
</dbReference>
<dbReference type="OrthoDB" id="6383365at2"/>
<dbReference type="GO" id="GO:0006352">
    <property type="term" value="P:DNA-templated transcription initiation"/>
    <property type="evidence" value="ECO:0007669"/>
    <property type="project" value="InterPro"/>
</dbReference>
<keyword evidence="2" id="KW-0805">Transcription regulation</keyword>
<dbReference type="SUPFAM" id="SSF88659">
    <property type="entry name" value="Sigma3 and sigma4 domains of RNA polymerase sigma factors"/>
    <property type="match status" value="1"/>
</dbReference>
<dbReference type="PANTHER" id="PTHR43133">
    <property type="entry name" value="RNA POLYMERASE ECF-TYPE SIGMA FACTO"/>
    <property type="match status" value="1"/>
</dbReference>
<dbReference type="KEGG" id="lcre:Pla8534_44050"/>